<name>A0A4Y2P725_ARAVE</name>
<protein>
    <submittedName>
        <fullName evidence="1">Uncharacterized protein</fullName>
    </submittedName>
</protein>
<feature type="non-terminal residue" evidence="1">
    <location>
        <position position="45"/>
    </location>
</feature>
<reference evidence="1 2" key="1">
    <citation type="journal article" date="2019" name="Sci. Rep.">
        <title>Orb-weaving spider Araneus ventricosus genome elucidates the spidroin gene catalogue.</title>
        <authorList>
            <person name="Kono N."/>
            <person name="Nakamura H."/>
            <person name="Ohtoshi R."/>
            <person name="Moran D.A.P."/>
            <person name="Shinohara A."/>
            <person name="Yoshida Y."/>
            <person name="Fujiwara M."/>
            <person name="Mori M."/>
            <person name="Tomita M."/>
            <person name="Arakawa K."/>
        </authorList>
    </citation>
    <scope>NUCLEOTIDE SEQUENCE [LARGE SCALE GENOMIC DNA]</scope>
</reference>
<gene>
    <name evidence="1" type="ORF">AVEN_110490_1</name>
</gene>
<comment type="caution">
    <text evidence="1">The sequence shown here is derived from an EMBL/GenBank/DDBJ whole genome shotgun (WGS) entry which is preliminary data.</text>
</comment>
<evidence type="ECO:0000313" key="2">
    <source>
        <dbReference type="Proteomes" id="UP000499080"/>
    </source>
</evidence>
<dbReference type="EMBL" id="BGPR01131575">
    <property type="protein sequence ID" value="GBN47091.1"/>
    <property type="molecule type" value="Genomic_DNA"/>
</dbReference>
<organism evidence="1 2">
    <name type="scientific">Araneus ventricosus</name>
    <name type="common">Orbweaver spider</name>
    <name type="synonym">Epeira ventricosa</name>
    <dbReference type="NCBI Taxonomy" id="182803"/>
    <lineage>
        <taxon>Eukaryota</taxon>
        <taxon>Metazoa</taxon>
        <taxon>Ecdysozoa</taxon>
        <taxon>Arthropoda</taxon>
        <taxon>Chelicerata</taxon>
        <taxon>Arachnida</taxon>
        <taxon>Araneae</taxon>
        <taxon>Araneomorphae</taxon>
        <taxon>Entelegynae</taxon>
        <taxon>Araneoidea</taxon>
        <taxon>Araneidae</taxon>
        <taxon>Araneus</taxon>
    </lineage>
</organism>
<evidence type="ECO:0000313" key="1">
    <source>
        <dbReference type="EMBL" id="GBN47091.1"/>
    </source>
</evidence>
<keyword evidence="2" id="KW-1185">Reference proteome</keyword>
<proteinExistence type="predicted"/>
<accession>A0A4Y2P725</accession>
<sequence length="45" mass="5044">MQRYLLWGLLRPLIYSTPIGSDEGLIARLSVPAATVREIAGIFER</sequence>
<dbReference type="AlphaFoldDB" id="A0A4Y2P725"/>
<dbReference type="Proteomes" id="UP000499080">
    <property type="component" value="Unassembled WGS sequence"/>
</dbReference>